<evidence type="ECO:0000256" key="1">
    <source>
        <dbReference type="SAM" id="MobiDB-lite"/>
    </source>
</evidence>
<comment type="caution">
    <text evidence="2">The sequence shown here is derived from an EMBL/GenBank/DDBJ whole genome shotgun (WGS) entry which is preliminary data.</text>
</comment>
<dbReference type="AlphaFoldDB" id="A0AAD7RXF2"/>
<reference evidence="2" key="1">
    <citation type="journal article" date="2023" name="Science">
        <title>Genome structures resolve the early diversification of teleost fishes.</title>
        <authorList>
            <person name="Parey E."/>
            <person name="Louis A."/>
            <person name="Montfort J."/>
            <person name="Bouchez O."/>
            <person name="Roques C."/>
            <person name="Iampietro C."/>
            <person name="Lluch J."/>
            <person name="Castinel A."/>
            <person name="Donnadieu C."/>
            <person name="Desvignes T."/>
            <person name="Floi Bucao C."/>
            <person name="Jouanno E."/>
            <person name="Wen M."/>
            <person name="Mejri S."/>
            <person name="Dirks R."/>
            <person name="Jansen H."/>
            <person name="Henkel C."/>
            <person name="Chen W.J."/>
            <person name="Zahm M."/>
            <person name="Cabau C."/>
            <person name="Klopp C."/>
            <person name="Thompson A.W."/>
            <person name="Robinson-Rechavi M."/>
            <person name="Braasch I."/>
            <person name="Lecointre G."/>
            <person name="Bobe J."/>
            <person name="Postlethwait J.H."/>
            <person name="Berthelot C."/>
            <person name="Roest Crollius H."/>
            <person name="Guiguen Y."/>
        </authorList>
    </citation>
    <scope>NUCLEOTIDE SEQUENCE</scope>
    <source>
        <strain evidence="2">NC1722</strain>
    </source>
</reference>
<sequence length="111" mass="12232">MLSQPSVITVETEAVEYSLALGLDCEVKICALQRQNGPTDTPQIPNVENKEKQDEKKRATGNNGIQRLTPAVEAKTILWDLTGKALPQCPALHQTEHADWLPSMAWNLLIG</sequence>
<dbReference type="EMBL" id="JAINUG010000149">
    <property type="protein sequence ID" value="KAJ8392153.1"/>
    <property type="molecule type" value="Genomic_DNA"/>
</dbReference>
<feature type="compositionally biased region" description="Basic and acidic residues" evidence="1">
    <location>
        <begin position="48"/>
        <end position="58"/>
    </location>
</feature>
<keyword evidence="3" id="KW-1185">Reference proteome</keyword>
<protein>
    <submittedName>
        <fullName evidence="2">Uncharacterized protein</fullName>
    </submittedName>
</protein>
<proteinExistence type="predicted"/>
<name>A0AAD7RXF2_9TELE</name>
<evidence type="ECO:0000313" key="2">
    <source>
        <dbReference type="EMBL" id="KAJ8392153.1"/>
    </source>
</evidence>
<feature type="compositionally biased region" description="Polar residues" evidence="1">
    <location>
        <begin position="36"/>
        <end position="46"/>
    </location>
</feature>
<dbReference type="Proteomes" id="UP001221898">
    <property type="component" value="Unassembled WGS sequence"/>
</dbReference>
<evidence type="ECO:0000313" key="3">
    <source>
        <dbReference type="Proteomes" id="UP001221898"/>
    </source>
</evidence>
<feature type="region of interest" description="Disordered" evidence="1">
    <location>
        <begin position="36"/>
        <end position="66"/>
    </location>
</feature>
<organism evidence="2 3">
    <name type="scientific">Aldrovandia affinis</name>
    <dbReference type="NCBI Taxonomy" id="143900"/>
    <lineage>
        <taxon>Eukaryota</taxon>
        <taxon>Metazoa</taxon>
        <taxon>Chordata</taxon>
        <taxon>Craniata</taxon>
        <taxon>Vertebrata</taxon>
        <taxon>Euteleostomi</taxon>
        <taxon>Actinopterygii</taxon>
        <taxon>Neopterygii</taxon>
        <taxon>Teleostei</taxon>
        <taxon>Notacanthiformes</taxon>
        <taxon>Halosauridae</taxon>
        <taxon>Aldrovandia</taxon>
    </lineage>
</organism>
<accession>A0AAD7RXF2</accession>
<gene>
    <name evidence="2" type="ORF">AAFF_G00079590</name>
</gene>